<feature type="domain" description="ImpA N-terminal" evidence="1">
    <location>
        <begin position="17"/>
        <end position="126"/>
    </location>
</feature>
<sequence length="165" mass="18807">MASKDKLSIRYLDLARHPVATGDYAGEDIRFSTAFEALERELGGAQAILGEVNVDWLRIREGCEHILSNQSKDLRVASWLAWALYECESVNGLSAGLGLIHYVCKEHWLLFHPKKLRTRSAAMQWLLLKLDNALGEDISITHQLPEFQQLLRQLDGLDEIFNLYL</sequence>
<protein>
    <submittedName>
        <fullName evidence="2">Type VI secretion system protein ImpA/BimE</fullName>
    </submittedName>
</protein>
<proteinExistence type="predicted"/>
<reference evidence="2 3" key="1">
    <citation type="submission" date="2018-08" db="EMBL/GenBank/DDBJ databases">
        <title>Recombination of ecologically and evolutionarily significant loci maintains genetic cohesion in the Pseudomonas syringae species complex.</title>
        <authorList>
            <person name="Dillon M."/>
            <person name="Thakur S."/>
            <person name="Almeida R.N.D."/>
            <person name="Weir B.S."/>
            <person name="Guttman D.S."/>
        </authorList>
    </citation>
    <scope>NUCLEOTIDE SEQUENCE [LARGE SCALE GENOMIC DNA]</scope>
    <source>
        <strain evidence="2 3">ICMP 2788</strain>
    </source>
</reference>
<dbReference type="EMBL" id="RBPQ01000095">
    <property type="protein sequence ID" value="RMO29507.1"/>
    <property type="molecule type" value="Genomic_DNA"/>
</dbReference>
<dbReference type="AlphaFoldDB" id="A0A3M2X5J4"/>
<dbReference type="PANTHER" id="PTHR37024">
    <property type="entry name" value="TYPE VI SECRETION SYSTEM DUF2094 AND IMPA-RELATED DOMAIN PROTEIN"/>
    <property type="match status" value="1"/>
</dbReference>
<gene>
    <name evidence="2" type="ORF">ALQ44_02945</name>
</gene>
<dbReference type="Pfam" id="PF06812">
    <property type="entry name" value="ImpA_N"/>
    <property type="match status" value="1"/>
</dbReference>
<dbReference type="PANTHER" id="PTHR37024:SF5">
    <property type="entry name" value="IMPA N-TERMINAL DOMAIN-CONTAINING PROTEIN"/>
    <property type="match status" value="1"/>
</dbReference>
<organism evidence="2 3">
    <name type="scientific">Pseudomonas syringae pv. pisi</name>
    <dbReference type="NCBI Taxonomy" id="59510"/>
    <lineage>
        <taxon>Bacteria</taxon>
        <taxon>Pseudomonadati</taxon>
        <taxon>Pseudomonadota</taxon>
        <taxon>Gammaproteobacteria</taxon>
        <taxon>Pseudomonadales</taxon>
        <taxon>Pseudomonadaceae</taxon>
        <taxon>Pseudomonas</taxon>
        <taxon>Pseudomonas syringae</taxon>
    </lineage>
</organism>
<dbReference type="InterPro" id="IPR010657">
    <property type="entry name" value="ImpA_N"/>
</dbReference>
<dbReference type="Proteomes" id="UP000276886">
    <property type="component" value="Unassembled WGS sequence"/>
</dbReference>
<name>A0A3M2X5J4_PSESJ</name>
<evidence type="ECO:0000313" key="2">
    <source>
        <dbReference type="EMBL" id="RMO29507.1"/>
    </source>
</evidence>
<accession>A0A3M2X5J4</accession>
<evidence type="ECO:0000259" key="1">
    <source>
        <dbReference type="Pfam" id="PF06812"/>
    </source>
</evidence>
<comment type="caution">
    <text evidence="2">The sequence shown here is derived from an EMBL/GenBank/DDBJ whole genome shotgun (WGS) entry which is preliminary data.</text>
</comment>
<evidence type="ECO:0000313" key="3">
    <source>
        <dbReference type="Proteomes" id="UP000276886"/>
    </source>
</evidence>